<sequence>MINTDVSMNEILNWLRTHATGAQLCSNSRQILAGDVFFALLTHQGDGRHFIAQAIEQGAAAIVYEAADFSWQADWAVPHLAVPDLHSHVAELAAAWYAHPDQSMHTVGVTGTNGKTSCTQWIAKALSQLKCDTAVIGTLGVGLYQQGSVAHLQETGFTTPDAIQLQRALGGLRDQGAQALAIEVSSIGLDQGRLNAMHFDTALLTNLTRDHLDYHGDMQNYAAAKQRLFDWSGLKNAIVNLDDAFGMQMLQHVREQHPAVNVLSYSLEKNAEDGSATLLATHLKTSHAGTSFHLDSPFGHAQVKTQLIGRFNISNVLGVIAVLLAKGIPFAKAVAVIEKLEPVPGRMQLLGSPGHAMVVIDYAHTPDALQKTLETLLPVATERAGQLWCVFGCGGDRDPGKRPQMGLVAETAQHVVVTSDNPRTEDPSAIIAQIVAGMRRQAHVIEDRASAILYAIKHASDHDVILLAGKGHETYQDIQGKKWPFSDQEHASLALATVATSMKRTS</sequence>
<dbReference type="SUPFAM" id="SSF53244">
    <property type="entry name" value="MurD-like peptide ligases, peptide-binding domain"/>
    <property type="match status" value="1"/>
</dbReference>
<dbReference type="Proteomes" id="UP000612361">
    <property type="component" value="Unassembled WGS sequence"/>
</dbReference>
<keyword evidence="6 7" id="KW-0961">Cell wall biogenesis/degradation</keyword>
<evidence type="ECO:0000259" key="9">
    <source>
        <dbReference type="Pfam" id="PF01225"/>
    </source>
</evidence>
<keyword evidence="4 7" id="KW-0573">Peptidoglycan synthesis</keyword>
<accession>A0A923KYP3</accession>
<dbReference type="GO" id="GO:0000287">
    <property type="term" value="F:magnesium ion binding"/>
    <property type="evidence" value="ECO:0007669"/>
    <property type="project" value="UniProtKB-UniRule"/>
</dbReference>
<dbReference type="Gene3D" id="3.40.1390.10">
    <property type="entry name" value="MurE/MurF, N-terminal domain"/>
    <property type="match status" value="1"/>
</dbReference>
<comment type="caution">
    <text evidence="12">The sequence shown here is derived from an EMBL/GenBank/DDBJ whole genome shotgun (WGS) entry which is preliminary data.</text>
</comment>
<feature type="domain" description="Mur ligase C-terminal" evidence="10">
    <location>
        <begin position="345"/>
        <end position="471"/>
    </location>
</feature>
<feature type="binding site" evidence="7">
    <location>
        <begin position="420"/>
        <end position="423"/>
    </location>
    <ligand>
        <name>meso-2,6-diaminopimelate</name>
        <dbReference type="ChEBI" id="CHEBI:57791"/>
    </ligand>
</feature>
<feature type="domain" description="Mur ligase central" evidence="11">
    <location>
        <begin position="109"/>
        <end position="322"/>
    </location>
</feature>
<dbReference type="GO" id="GO:0071555">
    <property type="term" value="P:cell wall organization"/>
    <property type="evidence" value="ECO:0007669"/>
    <property type="project" value="UniProtKB-KW"/>
</dbReference>
<dbReference type="InterPro" id="IPR000713">
    <property type="entry name" value="Mur_ligase_N"/>
</dbReference>
<evidence type="ECO:0000256" key="6">
    <source>
        <dbReference type="ARBA" id="ARBA00023316"/>
    </source>
</evidence>
<dbReference type="SUPFAM" id="SSF63418">
    <property type="entry name" value="MurE/MurF N-terminal domain"/>
    <property type="match status" value="1"/>
</dbReference>
<feature type="modified residue" description="N6-carboxylysine" evidence="7">
    <location>
        <position position="225"/>
    </location>
</feature>
<keyword evidence="3 7" id="KW-0133">Cell shape</keyword>
<dbReference type="GO" id="GO:0005737">
    <property type="term" value="C:cytoplasm"/>
    <property type="evidence" value="ECO:0007669"/>
    <property type="project" value="UniProtKB-SubCell"/>
</dbReference>
<comment type="caution">
    <text evidence="7">Lacks conserved residue(s) required for the propagation of feature annotation.</text>
</comment>
<evidence type="ECO:0000256" key="8">
    <source>
        <dbReference type="RuleBase" id="RU004135"/>
    </source>
</evidence>
<evidence type="ECO:0000256" key="2">
    <source>
        <dbReference type="ARBA" id="ARBA00022618"/>
    </source>
</evidence>
<dbReference type="Gene3D" id="3.40.1190.10">
    <property type="entry name" value="Mur-like, catalytic domain"/>
    <property type="match status" value="1"/>
</dbReference>
<dbReference type="GO" id="GO:0009252">
    <property type="term" value="P:peptidoglycan biosynthetic process"/>
    <property type="evidence" value="ECO:0007669"/>
    <property type="project" value="UniProtKB-UniRule"/>
</dbReference>
<comment type="PTM">
    <text evidence="7">Carboxylation is probably crucial for Mg(2+) binding and, consequently, for the gamma-phosphate positioning of ATP.</text>
</comment>
<evidence type="ECO:0000313" key="13">
    <source>
        <dbReference type="Proteomes" id="UP000612361"/>
    </source>
</evidence>
<dbReference type="Pfam" id="PF08245">
    <property type="entry name" value="Mur_ligase_M"/>
    <property type="match status" value="1"/>
</dbReference>
<dbReference type="GO" id="GO:0008765">
    <property type="term" value="F:UDP-N-acetylmuramoylalanyl-D-glutamate-2,6-diaminopimelate ligase activity"/>
    <property type="evidence" value="ECO:0007669"/>
    <property type="project" value="UniProtKB-UniRule"/>
</dbReference>
<feature type="binding site" evidence="7">
    <location>
        <position position="193"/>
    </location>
    <ligand>
        <name>UDP-N-acetyl-alpha-D-muramoyl-L-alanyl-D-glutamate</name>
        <dbReference type="ChEBI" id="CHEBI:83900"/>
    </ligand>
</feature>
<dbReference type="EC" id="6.3.2.13" evidence="7"/>
<dbReference type="SUPFAM" id="SSF53623">
    <property type="entry name" value="MurD-like peptide ligases, catalytic domain"/>
    <property type="match status" value="1"/>
</dbReference>
<name>A0A923KYP3_9BURK</name>
<comment type="pathway">
    <text evidence="7 8">Cell wall biogenesis; peptidoglycan biosynthesis.</text>
</comment>
<keyword evidence="2 7" id="KW-0132">Cell division</keyword>
<proteinExistence type="inferred from homology"/>
<feature type="binding site" evidence="7">
    <location>
        <position position="191"/>
    </location>
    <ligand>
        <name>UDP-N-acetyl-alpha-D-muramoyl-L-alanyl-D-glutamate</name>
        <dbReference type="ChEBI" id="CHEBI:83900"/>
    </ligand>
</feature>
<dbReference type="GO" id="GO:0008360">
    <property type="term" value="P:regulation of cell shape"/>
    <property type="evidence" value="ECO:0007669"/>
    <property type="project" value="UniProtKB-KW"/>
</dbReference>
<feature type="short sequence motif" description="Meso-diaminopimelate recognition motif" evidence="7">
    <location>
        <begin position="420"/>
        <end position="423"/>
    </location>
</feature>
<dbReference type="InterPro" id="IPR035911">
    <property type="entry name" value="MurE/MurF_N"/>
</dbReference>
<gene>
    <name evidence="7" type="primary">murE</name>
    <name evidence="12" type="ORF">H8K47_05170</name>
</gene>
<evidence type="ECO:0000259" key="10">
    <source>
        <dbReference type="Pfam" id="PF02875"/>
    </source>
</evidence>
<evidence type="ECO:0000256" key="4">
    <source>
        <dbReference type="ARBA" id="ARBA00022984"/>
    </source>
</evidence>
<keyword evidence="7" id="KW-0963">Cytoplasm</keyword>
<keyword evidence="7" id="KW-0547">Nucleotide-binding</keyword>
<dbReference type="InterPro" id="IPR013221">
    <property type="entry name" value="Mur_ligase_cen"/>
</dbReference>
<feature type="binding site" evidence="7">
    <location>
        <position position="185"/>
    </location>
    <ligand>
        <name>UDP-N-acetyl-alpha-D-muramoyl-L-alanyl-D-glutamate</name>
        <dbReference type="ChEBI" id="CHEBI:83900"/>
    </ligand>
</feature>
<comment type="cofactor">
    <cofactor evidence="7">
        <name>Mg(2+)</name>
        <dbReference type="ChEBI" id="CHEBI:18420"/>
    </cofactor>
</comment>
<dbReference type="PANTHER" id="PTHR23135:SF4">
    <property type="entry name" value="UDP-N-ACETYLMURAMOYL-L-ALANYL-D-GLUTAMATE--2,6-DIAMINOPIMELATE LIGASE MURE HOMOLOG, CHLOROPLASTIC"/>
    <property type="match status" value="1"/>
</dbReference>
<dbReference type="GO" id="GO:0051301">
    <property type="term" value="P:cell division"/>
    <property type="evidence" value="ECO:0007669"/>
    <property type="project" value="UniProtKB-KW"/>
</dbReference>
<keyword evidence="7 12" id="KW-0436">Ligase</keyword>
<dbReference type="InterPro" id="IPR004101">
    <property type="entry name" value="Mur_ligase_C"/>
</dbReference>
<organism evidence="12 13">
    <name type="scientific">Undibacterium rugosum</name>
    <dbReference type="NCBI Taxonomy" id="2762291"/>
    <lineage>
        <taxon>Bacteria</taxon>
        <taxon>Pseudomonadati</taxon>
        <taxon>Pseudomonadota</taxon>
        <taxon>Betaproteobacteria</taxon>
        <taxon>Burkholderiales</taxon>
        <taxon>Oxalobacteraceae</taxon>
        <taxon>Undibacterium</taxon>
    </lineage>
</organism>
<evidence type="ECO:0000256" key="5">
    <source>
        <dbReference type="ARBA" id="ARBA00023306"/>
    </source>
</evidence>
<dbReference type="PANTHER" id="PTHR23135">
    <property type="entry name" value="MUR LIGASE FAMILY MEMBER"/>
    <property type="match status" value="1"/>
</dbReference>
<dbReference type="Pfam" id="PF01225">
    <property type="entry name" value="Mur_ligase"/>
    <property type="match status" value="1"/>
</dbReference>
<dbReference type="InterPro" id="IPR005761">
    <property type="entry name" value="UDP-N-AcMur-Glu-dNH2Pim_ligase"/>
</dbReference>
<dbReference type="HAMAP" id="MF_00208">
    <property type="entry name" value="MurE"/>
    <property type="match status" value="1"/>
</dbReference>
<comment type="similarity">
    <text evidence="1 7">Belongs to the MurCDEF family. MurE subfamily.</text>
</comment>
<feature type="domain" description="Mur ligase N-terminal catalytic" evidence="9">
    <location>
        <begin position="26"/>
        <end position="97"/>
    </location>
</feature>
<comment type="subcellular location">
    <subcellularLocation>
        <location evidence="7 8">Cytoplasm</location>
    </subcellularLocation>
</comment>
<evidence type="ECO:0000313" key="12">
    <source>
        <dbReference type="EMBL" id="MBC3934745.1"/>
    </source>
</evidence>
<feature type="binding site" evidence="7">
    <location>
        <begin position="158"/>
        <end position="159"/>
    </location>
    <ligand>
        <name>UDP-N-acetyl-alpha-D-muramoyl-L-alanyl-D-glutamate</name>
        <dbReference type="ChEBI" id="CHEBI:83900"/>
    </ligand>
</feature>
<reference evidence="12" key="1">
    <citation type="submission" date="2020-08" db="EMBL/GenBank/DDBJ databases">
        <title>Novel species isolated from subtropical streams in China.</title>
        <authorList>
            <person name="Lu H."/>
        </authorList>
    </citation>
    <scope>NUCLEOTIDE SEQUENCE</scope>
    <source>
        <strain evidence="12">CY7W</strain>
    </source>
</reference>
<dbReference type="InterPro" id="IPR036565">
    <property type="entry name" value="Mur-like_cat_sf"/>
</dbReference>
<feature type="binding site" evidence="7">
    <location>
        <begin position="111"/>
        <end position="117"/>
    </location>
    <ligand>
        <name>ATP</name>
        <dbReference type="ChEBI" id="CHEBI:30616"/>
    </ligand>
</feature>
<feature type="binding site" evidence="7">
    <location>
        <position position="469"/>
    </location>
    <ligand>
        <name>meso-2,6-diaminopimelate</name>
        <dbReference type="ChEBI" id="CHEBI:57791"/>
    </ligand>
</feature>
<dbReference type="EMBL" id="JACOGG010000004">
    <property type="protein sequence ID" value="MBC3934745.1"/>
    <property type="molecule type" value="Genomic_DNA"/>
</dbReference>
<evidence type="ECO:0000259" key="11">
    <source>
        <dbReference type="Pfam" id="PF08245"/>
    </source>
</evidence>
<dbReference type="Pfam" id="PF02875">
    <property type="entry name" value="Mur_ligase_C"/>
    <property type="match status" value="1"/>
</dbReference>
<keyword evidence="7" id="KW-0067">ATP-binding</keyword>
<keyword evidence="13" id="KW-1185">Reference proteome</keyword>
<evidence type="ECO:0000256" key="3">
    <source>
        <dbReference type="ARBA" id="ARBA00022960"/>
    </source>
</evidence>
<dbReference type="NCBIfam" id="TIGR01085">
    <property type="entry name" value="murE"/>
    <property type="match status" value="1"/>
</dbReference>
<protein>
    <recommendedName>
        <fullName evidence="7">UDP-N-acetylmuramoyl-L-alanyl-D-glutamate--2,6-diaminopimelate ligase</fullName>
        <ecNumber evidence="7">6.3.2.13</ecNumber>
    </recommendedName>
    <alternativeName>
        <fullName evidence="7">Meso-A2pm-adding enzyme</fullName>
    </alternativeName>
    <alternativeName>
        <fullName evidence="7">Meso-diaminopimelate-adding enzyme</fullName>
    </alternativeName>
    <alternativeName>
        <fullName evidence="7">UDP-MurNAc-L-Ala-D-Glu:meso-diaminopimelate ligase</fullName>
    </alternativeName>
    <alternativeName>
        <fullName evidence="7">UDP-MurNAc-tripeptide synthetase</fullName>
    </alternativeName>
    <alternativeName>
        <fullName evidence="7">UDP-N-acetylmuramyl-tripeptide synthetase</fullName>
    </alternativeName>
</protein>
<keyword evidence="5 7" id="KW-0131">Cell cycle</keyword>
<feature type="binding site" evidence="7">
    <location>
        <position position="397"/>
    </location>
    <ligand>
        <name>meso-2,6-diaminopimelate</name>
        <dbReference type="ChEBI" id="CHEBI:57791"/>
    </ligand>
</feature>
<feature type="binding site" evidence="7">
    <location>
        <position position="28"/>
    </location>
    <ligand>
        <name>UDP-N-acetyl-alpha-D-muramoyl-L-alanyl-D-glutamate</name>
        <dbReference type="ChEBI" id="CHEBI:83900"/>
    </ligand>
</feature>
<evidence type="ECO:0000256" key="1">
    <source>
        <dbReference type="ARBA" id="ARBA00005898"/>
    </source>
</evidence>
<dbReference type="GO" id="GO:0005524">
    <property type="term" value="F:ATP binding"/>
    <property type="evidence" value="ECO:0007669"/>
    <property type="project" value="UniProtKB-UniRule"/>
</dbReference>
<dbReference type="InterPro" id="IPR036615">
    <property type="entry name" value="Mur_ligase_C_dom_sf"/>
</dbReference>
<dbReference type="NCBIfam" id="NF001126">
    <property type="entry name" value="PRK00139.1-4"/>
    <property type="match status" value="1"/>
</dbReference>
<feature type="binding site" evidence="7">
    <location>
        <position position="473"/>
    </location>
    <ligand>
        <name>meso-2,6-diaminopimelate</name>
        <dbReference type="ChEBI" id="CHEBI:57791"/>
    </ligand>
</feature>
<dbReference type="RefSeq" id="WP_186880360.1">
    <property type="nucleotide sequence ID" value="NZ_JACOGG010000004.1"/>
</dbReference>
<keyword evidence="7" id="KW-0460">Magnesium</keyword>
<dbReference type="AlphaFoldDB" id="A0A923KYP3"/>
<evidence type="ECO:0000256" key="7">
    <source>
        <dbReference type="HAMAP-Rule" id="MF_00208"/>
    </source>
</evidence>
<dbReference type="Gene3D" id="3.90.190.20">
    <property type="entry name" value="Mur ligase, C-terminal domain"/>
    <property type="match status" value="1"/>
</dbReference>
<comment type="function">
    <text evidence="7">Catalyzes the addition of meso-diaminopimelic acid to the nucleotide precursor UDP-N-acetylmuramoyl-L-alanyl-D-glutamate (UMAG) in the biosynthesis of bacterial cell-wall peptidoglycan.</text>
</comment>
<comment type="catalytic activity">
    <reaction evidence="7">
        <text>UDP-N-acetyl-alpha-D-muramoyl-L-alanyl-D-glutamate + meso-2,6-diaminopimelate + ATP = UDP-N-acetyl-alpha-D-muramoyl-L-alanyl-gamma-D-glutamyl-meso-2,6-diaminopimelate + ADP + phosphate + H(+)</text>
        <dbReference type="Rhea" id="RHEA:23676"/>
        <dbReference type="ChEBI" id="CHEBI:15378"/>
        <dbReference type="ChEBI" id="CHEBI:30616"/>
        <dbReference type="ChEBI" id="CHEBI:43474"/>
        <dbReference type="ChEBI" id="CHEBI:57791"/>
        <dbReference type="ChEBI" id="CHEBI:83900"/>
        <dbReference type="ChEBI" id="CHEBI:83905"/>
        <dbReference type="ChEBI" id="CHEBI:456216"/>
        <dbReference type="EC" id="6.3.2.13"/>
    </reaction>
</comment>